<feature type="domain" description="N-acetyltransferase" evidence="1">
    <location>
        <begin position="6"/>
        <end position="145"/>
    </location>
</feature>
<evidence type="ECO:0000313" key="3">
    <source>
        <dbReference type="Proteomes" id="UP000247978"/>
    </source>
</evidence>
<reference evidence="2 3" key="1">
    <citation type="submission" date="2018-05" db="EMBL/GenBank/DDBJ databases">
        <title>Genomic Encyclopedia of Type Strains, Phase IV (KMG-IV): sequencing the most valuable type-strain genomes for metagenomic binning, comparative biology and taxonomic classification.</title>
        <authorList>
            <person name="Goeker M."/>
        </authorList>
    </citation>
    <scope>NUCLEOTIDE SEQUENCE [LARGE SCALE GENOMIC DNA]</scope>
    <source>
        <strain evidence="2 3">DSM 28556</strain>
    </source>
</reference>
<dbReference type="PROSITE" id="PS51186">
    <property type="entry name" value="GNAT"/>
    <property type="match status" value="1"/>
</dbReference>
<comment type="caution">
    <text evidence="2">The sequence shown here is derived from an EMBL/GenBank/DDBJ whole genome shotgun (WGS) entry which is preliminary data.</text>
</comment>
<keyword evidence="2" id="KW-0808">Transferase</keyword>
<evidence type="ECO:0000259" key="1">
    <source>
        <dbReference type="PROSITE" id="PS51186"/>
    </source>
</evidence>
<dbReference type="RefSeq" id="WP_110397609.1">
    <property type="nucleotide sequence ID" value="NZ_JBHUHB010000001.1"/>
</dbReference>
<dbReference type="OrthoDB" id="9805924at2"/>
<evidence type="ECO:0000313" key="2">
    <source>
        <dbReference type="EMBL" id="PXW80390.1"/>
    </source>
</evidence>
<dbReference type="Proteomes" id="UP000247978">
    <property type="component" value="Unassembled WGS sequence"/>
</dbReference>
<name>A0A2V3VFP0_9BACI</name>
<sequence length="145" mass="17109">MENSAEQIVELKTMEQWKEAFPVMNQLRTDLVETSYLDLLHEMAKDGYRLFALVKDDMIVALAGISIRVNFYNKRHVFVYDLVTDASHRSHGYGGKLLNFIHHWASENGAKYVALESGIQRTDAHRFYEKKFEYDKWCFSFRKTF</sequence>
<dbReference type="InterPro" id="IPR000182">
    <property type="entry name" value="GNAT_dom"/>
</dbReference>
<dbReference type="EMBL" id="QJJQ01000028">
    <property type="protein sequence ID" value="PXW80390.1"/>
    <property type="molecule type" value="Genomic_DNA"/>
</dbReference>
<organism evidence="2 3">
    <name type="scientific">Pseudogracilibacillus auburnensis</name>
    <dbReference type="NCBI Taxonomy" id="1494959"/>
    <lineage>
        <taxon>Bacteria</taxon>
        <taxon>Bacillati</taxon>
        <taxon>Bacillota</taxon>
        <taxon>Bacilli</taxon>
        <taxon>Bacillales</taxon>
        <taxon>Bacillaceae</taxon>
        <taxon>Pseudogracilibacillus</taxon>
    </lineage>
</organism>
<dbReference type="Gene3D" id="3.40.630.30">
    <property type="match status" value="1"/>
</dbReference>
<accession>A0A2V3VFP0</accession>
<gene>
    <name evidence="2" type="ORF">DFR56_1286</name>
</gene>
<dbReference type="AlphaFoldDB" id="A0A2V3VFP0"/>
<dbReference type="SUPFAM" id="SSF55729">
    <property type="entry name" value="Acyl-CoA N-acyltransferases (Nat)"/>
    <property type="match status" value="1"/>
</dbReference>
<dbReference type="GO" id="GO:0016747">
    <property type="term" value="F:acyltransferase activity, transferring groups other than amino-acyl groups"/>
    <property type="evidence" value="ECO:0007669"/>
    <property type="project" value="InterPro"/>
</dbReference>
<dbReference type="Pfam" id="PF00583">
    <property type="entry name" value="Acetyltransf_1"/>
    <property type="match status" value="1"/>
</dbReference>
<protein>
    <submittedName>
        <fullName evidence="2">Acetyltransferase (GNAT) family protein</fullName>
    </submittedName>
</protein>
<proteinExistence type="predicted"/>
<keyword evidence="3" id="KW-1185">Reference proteome</keyword>
<dbReference type="InterPro" id="IPR016181">
    <property type="entry name" value="Acyl_CoA_acyltransferase"/>
</dbReference>
<dbReference type="CDD" id="cd04301">
    <property type="entry name" value="NAT_SF"/>
    <property type="match status" value="1"/>
</dbReference>